<dbReference type="EMBL" id="JALLPJ020001135">
    <property type="protein sequence ID" value="KAL3775783.1"/>
    <property type="molecule type" value="Genomic_DNA"/>
</dbReference>
<gene>
    <name evidence="2" type="ORF">ACHAWO_003113</name>
</gene>
<dbReference type="Proteomes" id="UP001530400">
    <property type="component" value="Unassembled WGS sequence"/>
</dbReference>
<protein>
    <recommendedName>
        <fullName evidence="4">Roadblock/LAMTOR2 domain-containing protein</fullName>
    </recommendedName>
</protein>
<feature type="compositionally biased region" description="Basic and acidic residues" evidence="1">
    <location>
        <begin position="94"/>
        <end position="114"/>
    </location>
</feature>
<feature type="region of interest" description="Disordered" evidence="1">
    <location>
        <begin position="92"/>
        <end position="143"/>
    </location>
</feature>
<keyword evidence="3" id="KW-1185">Reference proteome</keyword>
<evidence type="ECO:0008006" key="4">
    <source>
        <dbReference type="Google" id="ProtNLM"/>
    </source>
</evidence>
<name>A0ABD3NIK4_9STRA</name>
<organism evidence="2 3">
    <name type="scientific">Cyclotella atomus</name>
    <dbReference type="NCBI Taxonomy" id="382360"/>
    <lineage>
        <taxon>Eukaryota</taxon>
        <taxon>Sar</taxon>
        <taxon>Stramenopiles</taxon>
        <taxon>Ochrophyta</taxon>
        <taxon>Bacillariophyta</taxon>
        <taxon>Coscinodiscophyceae</taxon>
        <taxon>Thalassiosirophycidae</taxon>
        <taxon>Stephanodiscales</taxon>
        <taxon>Stephanodiscaceae</taxon>
        <taxon>Cyclotella</taxon>
    </lineage>
</organism>
<evidence type="ECO:0000313" key="2">
    <source>
        <dbReference type="EMBL" id="KAL3775783.1"/>
    </source>
</evidence>
<proteinExistence type="predicted"/>
<accession>A0ABD3NIK4</accession>
<sequence length="203" mass="21309">MIRSRSIPTVLSRAIGDGIHAILLIDANGELLGSYGSPPPTHEPDNAAGILSSVVNPNPLKDWPLDAASIGALISEVAGDYKRLGEELVLLDPENSRRSSEKQMSDDDRQKMMQRESASSGDEGVKESAAAASKGGKEKGSLDSGVNMKSLVIELEHGFVGVASAGSGYYVIALADPNVQQGALAGRLRSLGSHVREAFSQLD</sequence>
<evidence type="ECO:0000313" key="3">
    <source>
        <dbReference type="Proteomes" id="UP001530400"/>
    </source>
</evidence>
<dbReference type="SUPFAM" id="SSF103196">
    <property type="entry name" value="Roadblock/LC7 domain"/>
    <property type="match status" value="1"/>
</dbReference>
<dbReference type="Gene3D" id="3.30.450.30">
    <property type="entry name" value="Dynein light chain 2a, cytoplasmic"/>
    <property type="match status" value="1"/>
</dbReference>
<dbReference type="AlphaFoldDB" id="A0ABD3NIK4"/>
<evidence type="ECO:0000256" key="1">
    <source>
        <dbReference type="SAM" id="MobiDB-lite"/>
    </source>
</evidence>
<reference evidence="2 3" key="1">
    <citation type="submission" date="2024-10" db="EMBL/GenBank/DDBJ databases">
        <title>Updated reference genomes for cyclostephanoid diatoms.</title>
        <authorList>
            <person name="Roberts W.R."/>
            <person name="Alverson A.J."/>
        </authorList>
    </citation>
    <scope>NUCLEOTIDE SEQUENCE [LARGE SCALE GENOMIC DNA]</scope>
    <source>
        <strain evidence="2 3">AJA010-31</strain>
    </source>
</reference>
<comment type="caution">
    <text evidence="2">The sequence shown here is derived from an EMBL/GenBank/DDBJ whole genome shotgun (WGS) entry which is preliminary data.</text>
</comment>